<reference evidence="3 4" key="2">
    <citation type="journal article" date="2017" name="Sci. Rep.">
        <title>Ant-infecting Ophiocordyceps genomes reveal a high diversity of potential behavioral manipulation genes and a possible major role for enterotoxins.</title>
        <authorList>
            <person name="de Bekker C."/>
            <person name="Ohm R.A."/>
            <person name="Evans H.C."/>
            <person name="Brachmann A."/>
            <person name="Hughes D.P."/>
        </authorList>
    </citation>
    <scope>NUCLEOTIDE SEQUENCE [LARGE SCALE GENOMIC DNA]</scope>
    <source>
        <strain evidence="3 4">SC16a</strain>
    </source>
</reference>
<dbReference type="SUPFAM" id="SSF56801">
    <property type="entry name" value="Acetyl-CoA synthetase-like"/>
    <property type="match status" value="1"/>
</dbReference>
<accession>A0A2A9P6J4</accession>
<dbReference type="GO" id="GO:0031177">
    <property type="term" value="F:phosphopantetheine binding"/>
    <property type="evidence" value="ECO:0007669"/>
    <property type="project" value="TreeGrafter"/>
</dbReference>
<comment type="caution">
    <text evidence="3">The sequence shown here is derived from an EMBL/GenBank/DDBJ whole genome shotgun (WGS) entry which is preliminary data.</text>
</comment>
<dbReference type="GO" id="GO:0044550">
    <property type="term" value="P:secondary metabolite biosynthetic process"/>
    <property type="evidence" value="ECO:0007669"/>
    <property type="project" value="TreeGrafter"/>
</dbReference>
<dbReference type="Proteomes" id="UP000037136">
    <property type="component" value="Unassembled WGS sequence"/>
</dbReference>
<keyword evidence="1" id="KW-0436">Ligase</keyword>
<proteinExistence type="predicted"/>
<dbReference type="Gene3D" id="3.30.300.30">
    <property type="match status" value="1"/>
</dbReference>
<dbReference type="PANTHER" id="PTHR45527:SF3">
    <property type="entry name" value="SIDEROPHORE SYNTHETASE (EUROFUNG)"/>
    <property type="match status" value="1"/>
</dbReference>
<feature type="compositionally biased region" description="Polar residues" evidence="2">
    <location>
        <begin position="11"/>
        <end position="24"/>
    </location>
</feature>
<protein>
    <submittedName>
        <fullName evidence="3">Uncharacterized protein</fullName>
    </submittedName>
</protein>
<dbReference type="PANTHER" id="PTHR45527">
    <property type="entry name" value="NONRIBOSOMAL PEPTIDE SYNTHETASE"/>
    <property type="match status" value="1"/>
</dbReference>
<dbReference type="STRING" id="268505.A0A2A9P6J4"/>
<reference evidence="3 4" key="1">
    <citation type="journal article" date="2015" name="BMC Genomics">
        <title>Gene expression during zombie ant biting behavior reflects the complexity underlying fungal parasitic behavioral manipulation.</title>
        <authorList>
            <person name="de Bekker C."/>
            <person name="Ohm R.A."/>
            <person name="Loreto R.G."/>
            <person name="Sebastian A."/>
            <person name="Albert I."/>
            <person name="Merrow M."/>
            <person name="Brachmann A."/>
            <person name="Hughes D.P."/>
        </authorList>
    </citation>
    <scope>NUCLEOTIDE SEQUENCE [LARGE SCALE GENOMIC DNA]</scope>
    <source>
        <strain evidence="3 4">SC16a</strain>
    </source>
</reference>
<dbReference type="EMBL" id="LAZP02000543">
    <property type="protein sequence ID" value="PFH56611.1"/>
    <property type="molecule type" value="Genomic_DNA"/>
</dbReference>
<name>A0A2A9P6J4_OPHUN</name>
<organism evidence="3 4">
    <name type="scientific">Ophiocordyceps unilateralis</name>
    <name type="common">Zombie-ant fungus</name>
    <name type="synonym">Torrubia unilateralis</name>
    <dbReference type="NCBI Taxonomy" id="268505"/>
    <lineage>
        <taxon>Eukaryota</taxon>
        <taxon>Fungi</taxon>
        <taxon>Dikarya</taxon>
        <taxon>Ascomycota</taxon>
        <taxon>Pezizomycotina</taxon>
        <taxon>Sordariomycetes</taxon>
        <taxon>Hypocreomycetidae</taxon>
        <taxon>Hypocreales</taxon>
        <taxon>Ophiocordycipitaceae</taxon>
        <taxon>Ophiocordyceps</taxon>
    </lineage>
</organism>
<evidence type="ECO:0000256" key="2">
    <source>
        <dbReference type="SAM" id="MobiDB-lite"/>
    </source>
</evidence>
<feature type="region of interest" description="Disordered" evidence="2">
    <location>
        <begin position="1"/>
        <end position="51"/>
    </location>
</feature>
<gene>
    <name evidence="3" type="ORF">XA68_16260</name>
</gene>
<dbReference type="InterPro" id="IPR045851">
    <property type="entry name" value="AMP-bd_C_sf"/>
</dbReference>
<dbReference type="AlphaFoldDB" id="A0A2A9P6J4"/>
<evidence type="ECO:0000256" key="1">
    <source>
        <dbReference type="ARBA" id="ARBA00022598"/>
    </source>
</evidence>
<dbReference type="GO" id="GO:0043041">
    <property type="term" value="P:amino acid activation for nonribosomal peptide biosynthetic process"/>
    <property type="evidence" value="ECO:0007669"/>
    <property type="project" value="TreeGrafter"/>
</dbReference>
<dbReference type="GO" id="GO:0005737">
    <property type="term" value="C:cytoplasm"/>
    <property type="evidence" value="ECO:0007669"/>
    <property type="project" value="TreeGrafter"/>
</dbReference>
<dbReference type="OrthoDB" id="416786at2759"/>
<keyword evidence="4" id="KW-1185">Reference proteome</keyword>
<evidence type="ECO:0000313" key="3">
    <source>
        <dbReference type="EMBL" id="PFH56611.1"/>
    </source>
</evidence>
<dbReference type="GO" id="GO:0016874">
    <property type="term" value="F:ligase activity"/>
    <property type="evidence" value="ECO:0007669"/>
    <property type="project" value="UniProtKB-KW"/>
</dbReference>
<sequence length="250" mass="27284">MTLKSRFVGSGLSSGKWSNASPQVFSRGSIGRGRGHRTTREEAKSHVGSFSSAQMSGSQWLRLRSSHGQGAISVDTAIEAKLLEYLPRYMVPTSFISMQNLPLIPTGKTHRKQLRGIGPEPLGSMRTVSLCMMNFSNWGGKIPLAQCKSLLSARDVDIQLSVADLFRVPSLDGCAMQARIKTRDSYPDAKKKPLIDLVVEAALLEEVDMLDDDRILSGNIADILPLTSFQRNVVMQRPKAPGFALGLLLG</sequence>
<evidence type="ECO:0000313" key="4">
    <source>
        <dbReference type="Proteomes" id="UP000037136"/>
    </source>
</evidence>